<keyword evidence="4" id="KW-0458">Lysosome</keyword>
<dbReference type="PANTHER" id="PTHR21146">
    <property type="entry name" value="MEF2B PROTEIN"/>
    <property type="match status" value="1"/>
</dbReference>
<dbReference type="EMBL" id="GEFM01003384">
    <property type="protein sequence ID" value="JAP72412.1"/>
    <property type="molecule type" value="mRNA"/>
</dbReference>
<evidence type="ECO:0000256" key="1">
    <source>
        <dbReference type="ARBA" id="ARBA00004656"/>
    </source>
</evidence>
<proteinExistence type="evidence at transcript level"/>
<dbReference type="InterPro" id="IPR019320">
    <property type="entry name" value="BORCS8"/>
</dbReference>
<reference evidence="6" key="1">
    <citation type="submission" date="2016-02" db="EMBL/GenBank/DDBJ databases">
        <title>RNAseq analyses of the midgut from blood- or serum-fed Ixodes ricinus ticks.</title>
        <authorList>
            <person name="Perner J."/>
            <person name="Provaznik J."/>
            <person name="Schrenkova J."/>
            <person name="Urbanova V."/>
            <person name="Ribeiro J.M."/>
            <person name="Kopacek P."/>
        </authorList>
    </citation>
    <scope>NUCLEOTIDE SEQUENCE</scope>
    <source>
        <tissue evidence="6">Gut</tissue>
    </source>
</reference>
<organism evidence="6">
    <name type="scientific">Ixodes ricinus</name>
    <name type="common">Common tick</name>
    <name type="synonym">Acarus ricinus</name>
    <dbReference type="NCBI Taxonomy" id="34613"/>
    <lineage>
        <taxon>Eukaryota</taxon>
        <taxon>Metazoa</taxon>
        <taxon>Ecdysozoa</taxon>
        <taxon>Arthropoda</taxon>
        <taxon>Chelicerata</taxon>
        <taxon>Arachnida</taxon>
        <taxon>Acari</taxon>
        <taxon>Parasitiformes</taxon>
        <taxon>Ixodida</taxon>
        <taxon>Ixodoidea</taxon>
        <taxon>Ixodidae</taxon>
        <taxon>Ixodinae</taxon>
        <taxon>Ixodes</taxon>
    </lineage>
</organism>
<evidence type="ECO:0000256" key="3">
    <source>
        <dbReference type="ARBA" id="ARBA00023136"/>
    </source>
</evidence>
<dbReference type="GO" id="GO:0005765">
    <property type="term" value="C:lysosomal membrane"/>
    <property type="evidence" value="ECO:0007669"/>
    <property type="project" value="UniProtKB-SubCell"/>
</dbReference>
<name>A0A131Y1Q6_IXORI</name>
<sequence>MSEPVATAEEARPNVDLELEQRVKGSCGRISENAHIFANEPSLACYRLQEHVRRSLGAAVERRLQLTEARHELRGKCYDLDYSIGALKGFQQSKQHLDNIQELLKNAVFVKQQLAHGEARQLARRPSRLQRLSGSFDLAAAQQGPGFAGGLSSSPSLGSDMRACHPAATLRSASASPRRPRAASVSSDAPST</sequence>
<evidence type="ECO:0008006" key="7">
    <source>
        <dbReference type="Google" id="ProtNLM"/>
    </source>
</evidence>
<feature type="compositionally biased region" description="Low complexity" evidence="5">
    <location>
        <begin position="147"/>
        <end position="159"/>
    </location>
</feature>
<evidence type="ECO:0000256" key="2">
    <source>
        <dbReference type="ARBA" id="ARBA00010463"/>
    </source>
</evidence>
<comment type="subcellular location">
    <subcellularLocation>
        <location evidence="1">Lysosome membrane</location>
    </subcellularLocation>
</comment>
<keyword evidence="3" id="KW-0472">Membrane</keyword>
<evidence type="ECO:0000256" key="4">
    <source>
        <dbReference type="ARBA" id="ARBA00023228"/>
    </source>
</evidence>
<dbReference type="Pfam" id="PF10167">
    <property type="entry name" value="BORCS8"/>
    <property type="match status" value="1"/>
</dbReference>
<dbReference type="AlphaFoldDB" id="A0A131Y1Q6"/>
<accession>A0A131Y1Q6</accession>
<dbReference type="PANTHER" id="PTHR21146:SF0">
    <property type="entry name" value="BLOC-1-RELATED COMPLEX SUBUNIT 8"/>
    <property type="match status" value="1"/>
</dbReference>
<evidence type="ECO:0000256" key="5">
    <source>
        <dbReference type="SAM" id="MobiDB-lite"/>
    </source>
</evidence>
<dbReference type="GO" id="GO:0099078">
    <property type="term" value="C:BORC complex"/>
    <property type="evidence" value="ECO:0007669"/>
    <property type="project" value="TreeGrafter"/>
</dbReference>
<evidence type="ECO:0000313" key="6">
    <source>
        <dbReference type="EMBL" id="JAP72412.1"/>
    </source>
</evidence>
<feature type="compositionally biased region" description="Low complexity" evidence="5">
    <location>
        <begin position="166"/>
        <end position="192"/>
    </location>
</feature>
<feature type="region of interest" description="Disordered" evidence="5">
    <location>
        <begin position="147"/>
        <end position="192"/>
    </location>
</feature>
<comment type="similarity">
    <text evidence="2">Belongs to the BORCS8 family.</text>
</comment>
<protein>
    <recommendedName>
        <fullName evidence="7">BLOC-1-related complex subunit 8</fullName>
    </recommendedName>
</protein>